<dbReference type="EMBL" id="CAESAK010000059">
    <property type="protein sequence ID" value="CAB4336281.1"/>
    <property type="molecule type" value="Genomic_DNA"/>
</dbReference>
<protein>
    <submittedName>
        <fullName evidence="1">Unannotated protein</fullName>
    </submittedName>
</protein>
<accession>A0A6J5Z0Z8</accession>
<sequence>MIRVFENVERFTCGTVGQPGERTFFIQVRSPYAFTSLSIEKSQVAALGERLRYMVKEIKSAHPLAQISPPQRDSAPLETPIEEDFRIGSIALFFDEESELIQIDLREIPLPSSSFDDALRAALEEDGEDIDDELLGDVEVVRLYIRADQGLSFSDRADSLMGAGRLPCPFCSLPINPGGHLCARANGYRR</sequence>
<dbReference type="InterPro" id="IPR021441">
    <property type="entry name" value="DUF3090"/>
</dbReference>
<name>A0A6J5Z0Z8_9ZZZZ</name>
<dbReference type="Pfam" id="PF11290">
    <property type="entry name" value="DUF3090"/>
    <property type="match status" value="1"/>
</dbReference>
<organism evidence="1">
    <name type="scientific">freshwater metagenome</name>
    <dbReference type="NCBI Taxonomy" id="449393"/>
    <lineage>
        <taxon>unclassified sequences</taxon>
        <taxon>metagenomes</taxon>
        <taxon>ecological metagenomes</taxon>
    </lineage>
</organism>
<dbReference type="NCBIfam" id="TIGR03847">
    <property type="entry name" value="conserved hypothetical protein"/>
    <property type="match status" value="1"/>
</dbReference>
<evidence type="ECO:0000313" key="1">
    <source>
        <dbReference type="EMBL" id="CAB4336281.1"/>
    </source>
</evidence>
<gene>
    <name evidence="1" type="ORF">UFOPK3775_00571</name>
</gene>
<proteinExistence type="predicted"/>
<dbReference type="AlphaFoldDB" id="A0A6J5Z0Z8"/>
<reference evidence="1" key="1">
    <citation type="submission" date="2020-05" db="EMBL/GenBank/DDBJ databases">
        <authorList>
            <person name="Chiriac C."/>
            <person name="Salcher M."/>
            <person name="Ghai R."/>
            <person name="Kavagutti S V."/>
        </authorList>
    </citation>
    <scope>NUCLEOTIDE SEQUENCE</scope>
</reference>